<accession>A0A4S2L752</accession>
<dbReference type="AlphaFoldDB" id="A0A4S2L752"/>
<name>A0A4S2L752_9HYME</name>
<keyword evidence="2" id="KW-1185">Reference proteome</keyword>
<protein>
    <submittedName>
        <fullName evidence="1">Uncharacterized protein</fullName>
    </submittedName>
</protein>
<evidence type="ECO:0000313" key="2">
    <source>
        <dbReference type="Proteomes" id="UP000310200"/>
    </source>
</evidence>
<proteinExistence type="predicted"/>
<sequence>MELTKDSISVNPSSANCDIHCAYRFNNAQRKRKKYMHLLTLLHILACNELQRVVFSFDERYRHAECSAAVFCRAAPRGETVDGRQCCNDGELASLRYHGGRIRLYVAATSSRNSRIAATAVTRVAGGRICSRHAARRTISLGRGGGENQAGETEGLFRPRTEHRTATAVSAACDVDDGDVGDVGVSESVGWRGVDARWSSPLLLRPSPAHVIVVVGPELILSFNGTYRVRAPFAFTGDLLLPVTRPASPHPPTPSNPKLIVHEYHNQGCTLYRTRAAHHHPWPSHERVPEQTELAGFTTWFVATRMSFPDPQFVSLTVIHKRRRRRETMEMTMVEDVKRFLVFIHFLLSSNFGYRVRRRLGRRAGFSNALTHPRVFSIKASLSTTMERIFTVRKCKESPRAILRIALGVTLRNPRRFDRATYSDIRNETIIKLKSQRGRGCLCDLEKQKRKTYFVDKQRAASVASVLDGQGEGVLHTPSTPASGVRVPHYHRVTQIIRNVQQKNDPLMIDLFLAAKKTEVGQVQDGNVLSCYLKLNESFIVLDCICYWFSSSRFNSHQIGIAAGPTTISKAAFFHLSGRQTYDDLSSTVVQAPTGRTVRKFAAFHGKYIGWDNANAAHSGAARRKGRHAAIAAATGGNRGCLVRSYSRCIIDAILSRPEGRAEKGHRAAMAKRWLDDRVAAEFDKTGLGP</sequence>
<comment type="caution">
    <text evidence="1">The sequence shown here is derived from an EMBL/GenBank/DDBJ whole genome shotgun (WGS) entry which is preliminary data.</text>
</comment>
<dbReference type="EMBL" id="QBLH01000337">
    <property type="protein sequence ID" value="TGZ56418.1"/>
    <property type="molecule type" value="Genomic_DNA"/>
</dbReference>
<reference evidence="1 2" key="1">
    <citation type="journal article" date="2019" name="Philos. Trans. R. Soc. Lond., B, Biol. Sci.">
        <title>Ant behaviour and brain gene expression of defending hosts depend on the ecological success of the intruding social parasite.</title>
        <authorList>
            <person name="Kaur R."/>
            <person name="Stoldt M."/>
            <person name="Jongepier E."/>
            <person name="Feldmeyer B."/>
            <person name="Menzel F."/>
            <person name="Bornberg-Bauer E."/>
            <person name="Foitzik S."/>
        </authorList>
    </citation>
    <scope>NUCLEOTIDE SEQUENCE [LARGE SCALE GENOMIC DNA]</scope>
    <source>
        <tissue evidence="1">Whole body</tissue>
    </source>
</reference>
<gene>
    <name evidence="1" type="ORF">DBV15_08424</name>
</gene>
<evidence type="ECO:0000313" key="1">
    <source>
        <dbReference type="EMBL" id="TGZ56418.1"/>
    </source>
</evidence>
<organism evidence="1 2">
    <name type="scientific">Temnothorax longispinosus</name>
    <dbReference type="NCBI Taxonomy" id="300112"/>
    <lineage>
        <taxon>Eukaryota</taxon>
        <taxon>Metazoa</taxon>
        <taxon>Ecdysozoa</taxon>
        <taxon>Arthropoda</taxon>
        <taxon>Hexapoda</taxon>
        <taxon>Insecta</taxon>
        <taxon>Pterygota</taxon>
        <taxon>Neoptera</taxon>
        <taxon>Endopterygota</taxon>
        <taxon>Hymenoptera</taxon>
        <taxon>Apocrita</taxon>
        <taxon>Aculeata</taxon>
        <taxon>Formicoidea</taxon>
        <taxon>Formicidae</taxon>
        <taxon>Myrmicinae</taxon>
        <taxon>Temnothorax</taxon>
    </lineage>
</organism>
<dbReference type="Proteomes" id="UP000310200">
    <property type="component" value="Unassembled WGS sequence"/>
</dbReference>